<dbReference type="Proteomes" id="UP001203945">
    <property type="component" value="Unassembled WGS sequence"/>
</dbReference>
<dbReference type="RefSeq" id="WP_255330375.1">
    <property type="nucleotide sequence ID" value="NZ_JAKZEU010000004.1"/>
</dbReference>
<evidence type="ECO:0000256" key="2">
    <source>
        <dbReference type="ARBA" id="ARBA00023136"/>
    </source>
</evidence>
<dbReference type="Gene3D" id="3.30.1330.60">
    <property type="entry name" value="OmpA-like domain"/>
    <property type="match status" value="1"/>
</dbReference>
<comment type="caution">
    <text evidence="7">The sequence shown here is derived from an EMBL/GenBank/DDBJ whole genome shotgun (WGS) entry which is preliminary data.</text>
</comment>
<dbReference type="InterPro" id="IPR050330">
    <property type="entry name" value="Bact_OuterMem_StrucFunc"/>
</dbReference>
<dbReference type="PRINTS" id="PR01021">
    <property type="entry name" value="OMPADOMAIN"/>
</dbReference>
<keyword evidence="3" id="KW-0998">Cell outer membrane</keyword>
<organism evidence="7 8">
    <name type="scientific">Paracoccus albicereus</name>
    <dbReference type="NCBI Taxonomy" id="2922394"/>
    <lineage>
        <taxon>Bacteria</taxon>
        <taxon>Pseudomonadati</taxon>
        <taxon>Pseudomonadota</taxon>
        <taxon>Alphaproteobacteria</taxon>
        <taxon>Rhodobacterales</taxon>
        <taxon>Paracoccaceae</taxon>
        <taxon>Paracoccus</taxon>
    </lineage>
</organism>
<comment type="subcellular location">
    <subcellularLocation>
        <location evidence="1">Cell outer membrane</location>
    </subcellularLocation>
</comment>
<keyword evidence="8" id="KW-1185">Reference proteome</keyword>
<proteinExistence type="predicted"/>
<sequence>MPSRHSRLTSALATIVALGGAGAACWYGAQAAATVLEDRSRADVRLALQTEGLDWVEVATDGLQVQLAGTAPTEADRFRAMTRAATAVDANRIVDQMDIATREPITPPDFEVELLRNDAGISLIGLVPAGTDRAAVVRRLESETAAPDVTDLLEAADYPVPDGWAPALDYGLRVAQMAPRAKVSIQPGAVSVTAITDSADEKARLQTELNRARPDGVRLAADISAPRPVIAPFTLRFLIDDQGARFDACSADTEDSRDAIVQAAIRAGVTGKPGCTIGLGSPSPDWGRAAVAGVNAVAALGAGTITIADADVALTIPASIEDPRATEVAARLEGALPPVFSLQTIHEQAEAAPTGPAEFTATASNDGTLTMQGPIGDQRMGEAVESLARARFGSIDARLRNDVEVPSGWALRVIAGIEAMAPLKNGTVAVTPDLVTLSGTSGDQQASDKITAALSQRLGAGSAYELSIRYDPRLDPTLGLPDGTECVDALNRTMQESAIGFEPNKSVIAGDAEPTLAALAETMENCGDFRIELAGHTDSQGSEGFNADLSRARAQAVLTAITEAGAPGANLTARGYGESQPIASNETEAGREANRRIEFRLLSALPVRTEPLAEPETVTGTTGAAPDPAAAADEVATAQPNGAITAEAVRAGAIALPGSETEAPAFAGPQMPTIAPAIVGADEDVAEAFTDEDENARVPVETPDDDTPRPTARPDEVGADETDDTPTGDGTAAE</sequence>
<gene>
    <name evidence="7" type="ORF">MLD63_13190</name>
</gene>
<dbReference type="Gene3D" id="3.40.1520.20">
    <property type="match status" value="2"/>
</dbReference>
<accession>A0ABT1MV80</accession>
<keyword evidence="2 4" id="KW-0472">Membrane</keyword>
<feature type="compositionally biased region" description="Acidic residues" evidence="5">
    <location>
        <begin position="681"/>
        <end position="694"/>
    </location>
</feature>
<feature type="compositionally biased region" description="Basic and acidic residues" evidence="5">
    <location>
        <begin position="706"/>
        <end position="716"/>
    </location>
</feature>
<name>A0ABT1MV80_9RHOB</name>
<evidence type="ECO:0000259" key="6">
    <source>
        <dbReference type="PROSITE" id="PS51123"/>
    </source>
</evidence>
<dbReference type="CDD" id="cd07185">
    <property type="entry name" value="OmpA_C-like"/>
    <property type="match status" value="1"/>
</dbReference>
<dbReference type="PROSITE" id="PS51123">
    <property type="entry name" value="OMPA_2"/>
    <property type="match status" value="1"/>
</dbReference>
<feature type="domain" description="OmpA-like" evidence="6">
    <location>
        <begin position="488"/>
        <end position="605"/>
    </location>
</feature>
<feature type="compositionally biased region" description="Acidic residues" evidence="5">
    <location>
        <begin position="717"/>
        <end position="726"/>
    </location>
</feature>
<evidence type="ECO:0000256" key="1">
    <source>
        <dbReference type="ARBA" id="ARBA00004442"/>
    </source>
</evidence>
<dbReference type="InterPro" id="IPR036737">
    <property type="entry name" value="OmpA-like_sf"/>
</dbReference>
<dbReference type="PANTHER" id="PTHR30329">
    <property type="entry name" value="STATOR ELEMENT OF FLAGELLAR MOTOR COMPLEX"/>
    <property type="match status" value="1"/>
</dbReference>
<dbReference type="PANTHER" id="PTHR30329:SF21">
    <property type="entry name" value="LIPOPROTEIN YIAD-RELATED"/>
    <property type="match status" value="1"/>
</dbReference>
<feature type="region of interest" description="Disordered" evidence="5">
    <location>
        <begin position="681"/>
        <end position="734"/>
    </location>
</feature>
<protein>
    <submittedName>
        <fullName evidence="7">OmpA family protein</fullName>
    </submittedName>
</protein>
<dbReference type="Pfam" id="PF00691">
    <property type="entry name" value="OmpA"/>
    <property type="match status" value="1"/>
</dbReference>
<dbReference type="EMBL" id="JAKZEU010000004">
    <property type="protein sequence ID" value="MCQ0971376.1"/>
    <property type="molecule type" value="Genomic_DNA"/>
</dbReference>
<evidence type="ECO:0000256" key="4">
    <source>
        <dbReference type="PROSITE-ProRule" id="PRU00473"/>
    </source>
</evidence>
<dbReference type="SUPFAM" id="SSF103088">
    <property type="entry name" value="OmpA-like"/>
    <property type="match status" value="1"/>
</dbReference>
<evidence type="ECO:0000313" key="7">
    <source>
        <dbReference type="EMBL" id="MCQ0971376.1"/>
    </source>
</evidence>
<dbReference type="InterPro" id="IPR006665">
    <property type="entry name" value="OmpA-like"/>
</dbReference>
<evidence type="ECO:0000313" key="8">
    <source>
        <dbReference type="Proteomes" id="UP001203945"/>
    </source>
</evidence>
<dbReference type="InterPro" id="IPR006664">
    <property type="entry name" value="OMP_bac"/>
</dbReference>
<reference evidence="7 8" key="1">
    <citation type="submission" date="2022-03" db="EMBL/GenBank/DDBJ databases">
        <authorList>
            <person name="He Y."/>
        </authorList>
    </citation>
    <scope>NUCLEOTIDE SEQUENCE [LARGE SCALE GENOMIC DNA]</scope>
    <source>
        <strain evidence="7 8">TK19116</strain>
    </source>
</reference>
<dbReference type="PROSITE" id="PS51257">
    <property type="entry name" value="PROKAR_LIPOPROTEIN"/>
    <property type="match status" value="1"/>
</dbReference>
<evidence type="ECO:0000256" key="5">
    <source>
        <dbReference type="SAM" id="MobiDB-lite"/>
    </source>
</evidence>
<evidence type="ECO:0000256" key="3">
    <source>
        <dbReference type="ARBA" id="ARBA00023237"/>
    </source>
</evidence>